<proteinExistence type="predicted"/>
<dbReference type="AlphaFoldDB" id="A0A3B0UV23"/>
<gene>
    <name evidence="1" type="ORF">MNBD_BACTEROID06-976</name>
</gene>
<feature type="non-terminal residue" evidence="1">
    <location>
        <position position="77"/>
    </location>
</feature>
<protein>
    <submittedName>
        <fullName evidence="1">Uncharacterized protein</fullName>
    </submittedName>
</protein>
<organism evidence="1">
    <name type="scientific">hydrothermal vent metagenome</name>
    <dbReference type="NCBI Taxonomy" id="652676"/>
    <lineage>
        <taxon>unclassified sequences</taxon>
        <taxon>metagenomes</taxon>
        <taxon>ecological metagenomes</taxon>
    </lineage>
</organism>
<dbReference type="EMBL" id="UOES01000529">
    <property type="protein sequence ID" value="VAW29197.1"/>
    <property type="molecule type" value="Genomic_DNA"/>
</dbReference>
<reference evidence="1" key="1">
    <citation type="submission" date="2018-06" db="EMBL/GenBank/DDBJ databases">
        <authorList>
            <person name="Zhirakovskaya E."/>
        </authorList>
    </citation>
    <scope>NUCLEOTIDE SEQUENCE</scope>
</reference>
<sequence>MRSILFLLLVSPIFSYAQFGKLLDKAASVGLKKGTEMMSDHLRKTREKFDTTSFNYSVSFSDVSAQYEDKEKLDDVT</sequence>
<evidence type="ECO:0000313" key="1">
    <source>
        <dbReference type="EMBL" id="VAW29197.1"/>
    </source>
</evidence>
<name>A0A3B0UV23_9ZZZZ</name>
<accession>A0A3B0UV23</accession>